<dbReference type="OrthoDB" id="43815at2157"/>
<keyword evidence="4 6" id="KW-1133">Transmembrane helix</keyword>
<keyword evidence="3 6" id="KW-0812">Transmembrane</keyword>
<feature type="transmembrane region" description="Helical" evidence="6">
    <location>
        <begin position="133"/>
        <end position="155"/>
    </location>
</feature>
<comment type="subcellular location">
    <subcellularLocation>
        <location evidence="1">Cell membrane</location>
        <topology evidence="1">Multi-pass membrane protein</topology>
    </subcellularLocation>
</comment>
<accession>A0A3N6MPF7</accession>
<dbReference type="GO" id="GO:0015658">
    <property type="term" value="F:branched-chain amino acid transmembrane transporter activity"/>
    <property type="evidence" value="ECO:0007669"/>
    <property type="project" value="InterPro"/>
</dbReference>
<dbReference type="Proteomes" id="UP000281431">
    <property type="component" value="Unassembled WGS sequence"/>
</dbReference>
<dbReference type="PANTHER" id="PTHR30482:SF17">
    <property type="entry name" value="ABC TRANSPORTER ATP-BINDING PROTEIN"/>
    <property type="match status" value="1"/>
</dbReference>
<reference evidence="7 8" key="1">
    <citation type="submission" date="2018-10" db="EMBL/GenBank/DDBJ databases">
        <title>Natrarchaeobius chitinivorans gen. nov., sp. nov., and Natrarchaeobius haloalkaliphilus sp. nov., alkaliphilic, chitin-utilizing haloarchaea from hypersaline alkaline lakes.</title>
        <authorList>
            <person name="Sorokin D.Y."/>
            <person name="Elcheninov A.G."/>
            <person name="Kostrikina N.A."/>
            <person name="Bale N.J."/>
            <person name="Sinninghe Damste J.S."/>
            <person name="Khijniak T.V."/>
            <person name="Kublanov I.V."/>
            <person name="Toshchakov S.V."/>
        </authorList>
    </citation>
    <scope>NUCLEOTIDE SEQUENCE [LARGE SCALE GENOMIC DNA]</scope>
    <source>
        <strain evidence="7 8">AArcht7</strain>
    </source>
</reference>
<evidence type="ECO:0000256" key="5">
    <source>
        <dbReference type="ARBA" id="ARBA00023136"/>
    </source>
</evidence>
<evidence type="ECO:0000256" key="4">
    <source>
        <dbReference type="ARBA" id="ARBA00022989"/>
    </source>
</evidence>
<feature type="transmembrane region" description="Helical" evidence="6">
    <location>
        <begin position="105"/>
        <end position="126"/>
    </location>
</feature>
<evidence type="ECO:0000256" key="6">
    <source>
        <dbReference type="SAM" id="Phobius"/>
    </source>
</evidence>
<evidence type="ECO:0000256" key="1">
    <source>
        <dbReference type="ARBA" id="ARBA00004651"/>
    </source>
</evidence>
<dbReference type="PANTHER" id="PTHR30482">
    <property type="entry name" value="HIGH-AFFINITY BRANCHED-CHAIN AMINO ACID TRANSPORT SYSTEM PERMEASE"/>
    <property type="match status" value="1"/>
</dbReference>
<evidence type="ECO:0000256" key="3">
    <source>
        <dbReference type="ARBA" id="ARBA00022692"/>
    </source>
</evidence>
<name>A0A3N6MPF7_NATCH</name>
<keyword evidence="8" id="KW-1185">Reference proteome</keyword>
<evidence type="ECO:0000313" key="7">
    <source>
        <dbReference type="EMBL" id="RQG99460.1"/>
    </source>
</evidence>
<organism evidence="7 8">
    <name type="scientific">Natrarchaeobius chitinivorans</name>
    <dbReference type="NCBI Taxonomy" id="1679083"/>
    <lineage>
        <taxon>Archaea</taxon>
        <taxon>Methanobacteriati</taxon>
        <taxon>Methanobacteriota</taxon>
        <taxon>Stenosarchaea group</taxon>
        <taxon>Halobacteria</taxon>
        <taxon>Halobacteriales</taxon>
        <taxon>Natrialbaceae</taxon>
        <taxon>Natrarchaeobius</taxon>
    </lineage>
</organism>
<proteinExistence type="predicted"/>
<feature type="transmembrane region" description="Helical" evidence="6">
    <location>
        <begin position="268"/>
        <end position="291"/>
    </location>
</feature>
<dbReference type="GO" id="GO:0005886">
    <property type="term" value="C:plasma membrane"/>
    <property type="evidence" value="ECO:0007669"/>
    <property type="project" value="UniProtKB-SubCell"/>
</dbReference>
<sequence length="330" mass="35228">MIPNTVAAARTELLERGSTLVDRYRSVSPLGIPGTVGLALIILGAVIQPFHLTLLTRIVILGIFCMAYDLLFGYTGVLSFGHAMFFGGGAYVTAVTLGELGSVPLLGVLLIVAVAAIALSLVAGAIAFRTKGVYFAIVTLAIGQFIYLVAIRLQYIGGSSGYPVPGRPSTILPIDINDPYVFYVITVVALVATYLCFRRLLDSPVGQVFQGIRENEQRVRMVGYNVFHYKLLVFTISGVVSALAGSLYAQFVLFASPSNLDWIMSGEVLIMTLIGGAGTLVGPALGAAFFILIEVLLEPITGLWYMFVGLALLLVIIFLPRGIVGLVTDD</sequence>
<protein>
    <submittedName>
        <fullName evidence="7">Branched-chain amino acid ABC transporter permease</fullName>
    </submittedName>
</protein>
<keyword evidence="2" id="KW-1003">Cell membrane</keyword>
<feature type="transmembrane region" description="Helical" evidence="6">
    <location>
        <begin position="180"/>
        <end position="197"/>
    </location>
</feature>
<dbReference type="CDD" id="cd06581">
    <property type="entry name" value="TM_PBP1_LivM_like"/>
    <property type="match status" value="1"/>
</dbReference>
<keyword evidence="5 6" id="KW-0472">Membrane</keyword>
<dbReference type="InterPro" id="IPR043428">
    <property type="entry name" value="LivM-like"/>
</dbReference>
<dbReference type="Pfam" id="PF02653">
    <property type="entry name" value="BPD_transp_2"/>
    <property type="match status" value="1"/>
</dbReference>
<feature type="transmembrane region" description="Helical" evidence="6">
    <location>
        <begin position="227"/>
        <end position="248"/>
    </location>
</feature>
<feature type="transmembrane region" description="Helical" evidence="6">
    <location>
        <begin position="59"/>
        <end position="85"/>
    </location>
</feature>
<feature type="transmembrane region" description="Helical" evidence="6">
    <location>
        <begin position="303"/>
        <end position="324"/>
    </location>
</feature>
<evidence type="ECO:0000313" key="8">
    <source>
        <dbReference type="Proteomes" id="UP000281431"/>
    </source>
</evidence>
<dbReference type="InterPro" id="IPR001851">
    <property type="entry name" value="ABC_transp_permease"/>
</dbReference>
<dbReference type="EMBL" id="REFZ01000009">
    <property type="protein sequence ID" value="RQG99460.1"/>
    <property type="molecule type" value="Genomic_DNA"/>
</dbReference>
<gene>
    <name evidence="7" type="ORF">EA472_14655</name>
</gene>
<evidence type="ECO:0000256" key="2">
    <source>
        <dbReference type="ARBA" id="ARBA00022475"/>
    </source>
</evidence>
<feature type="transmembrane region" description="Helical" evidence="6">
    <location>
        <begin position="30"/>
        <end position="47"/>
    </location>
</feature>
<dbReference type="AlphaFoldDB" id="A0A3N6MPF7"/>
<comment type="caution">
    <text evidence="7">The sequence shown here is derived from an EMBL/GenBank/DDBJ whole genome shotgun (WGS) entry which is preliminary data.</text>
</comment>